<accession>A0A7K3LXN8</accession>
<dbReference type="InterPro" id="IPR011032">
    <property type="entry name" value="GroES-like_sf"/>
</dbReference>
<dbReference type="InterPro" id="IPR036291">
    <property type="entry name" value="NAD(P)-bd_dom_sf"/>
</dbReference>
<dbReference type="InterPro" id="IPR013154">
    <property type="entry name" value="ADH-like_N"/>
</dbReference>
<evidence type="ECO:0000259" key="2">
    <source>
        <dbReference type="SMART" id="SM00829"/>
    </source>
</evidence>
<dbReference type="SUPFAM" id="SSF51735">
    <property type="entry name" value="NAD(P)-binding Rossmann-fold domains"/>
    <property type="match status" value="1"/>
</dbReference>
<dbReference type="CDD" id="cd05289">
    <property type="entry name" value="MDR_like_2"/>
    <property type="match status" value="1"/>
</dbReference>
<keyword evidence="4" id="KW-1185">Reference proteome</keyword>
<reference evidence="3 4" key="1">
    <citation type="submission" date="2019-11" db="EMBL/GenBank/DDBJ databases">
        <authorList>
            <person name="Li X.-J."/>
            <person name="Feng X.-M."/>
        </authorList>
    </citation>
    <scope>NUCLEOTIDE SEQUENCE [LARGE SCALE GENOMIC DNA]</scope>
    <source>
        <strain evidence="3 4">XMNu-373</strain>
    </source>
</reference>
<dbReference type="Gene3D" id="3.40.50.720">
    <property type="entry name" value="NAD(P)-binding Rossmann-like Domain"/>
    <property type="match status" value="1"/>
</dbReference>
<keyword evidence="1" id="KW-0521">NADP</keyword>
<dbReference type="Pfam" id="PF08240">
    <property type="entry name" value="ADH_N"/>
    <property type="match status" value="1"/>
</dbReference>
<dbReference type="InterPro" id="IPR051603">
    <property type="entry name" value="Zinc-ADH_QOR/CCCR"/>
</dbReference>
<sequence>MKVAYVSTPGGPEVLEVRELSDPQPGAGQVRVRVRAAGVQPFDLAIRSGWRPQYAEGELPQVPGNEFAGVIDAVGDGVSEWRAGTEVLGFNFLSCYAEYVVVDAGQIVEKPWSMPWEVAGGFTAGAQTAEIAWEEVKPGPDDVVLIHGAAGNVGGFAVQLARLRGARVIGTARSEHHDYLRELGAEPIDYRFGLVEQVRDLAPAGVDVVLDGAGREALAATLELAKDLTRTRTIYEHEAGPKAGIATLSGARSASRLASLVDMYAEGTLTALIRSTYPLERAADAHRELETGHGRGKIVLTM</sequence>
<evidence type="ECO:0000313" key="3">
    <source>
        <dbReference type="EMBL" id="NDL55799.1"/>
    </source>
</evidence>
<dbReference type="Pfam" id="PF13602">
    <property type="entry name" value="ADH_zinc_N_2"/>
    <property type="match status" value="1"/>
</dbReference>
<name>A0A7K3LXN8_9ACTN</name>
<evidence type="ECO:0000313" key="4">
    <source>
        <dbReference type="Proteomes" id="UP000460435"/>
    </source>
</evidence>
<organism evidence="3 4">
    <name type="scientific">Phytoactinopolyspora mesophila</name>
    <dbReference type="NCBI Taxonomy" id="2650750"/>
    <lineage>
        <taxon>Bacteria</taxon>
        <taxon>Bacillati</taxon>
        <taxon>Actinomycetota</taxon>
        <taxon>Actinomycetes</taxon>
        <taxon>Jiangellales</taxon>
        <taxon>Jiangellaceae</taxon>
        <taxon>Phytoactinopolyspora</taxon>
    </lineage>
</organism>
<dbReference type="RefSeq" id="WP_162448474.1">
    <property type="nucleotide sequence ID" value="NZ_WLZY01000001.1"/>
</dbReference>
<dbReference type="SMART" id="SM00829">
    <property type="entry name" value="PKS_ER"/>
    <property type="match status" value="1"/>
</dbReference>
<dbReference type="PANTHER" id="PTHR44154">
    <property type="entry name" value="QUINONE OXIDOREDUCTASE"/>
    <property type="match status" value="1"/>
</dbReference>
<protein>
    <submittedName>
        <fullName evidence="3">Zinc-binding dehydrogenase</fullName>
    </submittedName>
</protein>
<dbReference type="Proteomes" id="UP000460435">
    <property type="component" value="Unassembled WGS sequence"/>
</dbReference>
<comment type="caution">
    <text evidence="3">The sequence shown here is derived from an EMBL/GenBank/DDBJ whole genome shotgun (WGS) entry which is preliminary data.</text>
</comment>
<dbReference type="InterPro" id="IPR020843">
    <property type="entry name" value="ER"/>
</dbReference>
<evidence type="ECO:0000256" key="1">
    <source>
        <dbReference type="ARBA" id="ARBA00022857"/>
    </source>
</evidence>
<dbReference type="SUPFAM" id="SSF50129">
    <property type="entry name" value="GroES-like"/>
    <property type="match status" value="1"/>
</dbReference>
<dbReference type="AlphaFoldDB" id="A0A7K3LXN8"/>
<proteinExistence type="predicted"/>
<feature type="domain" description="Enoyl reductase (ER)" evidence="2">
    <location>
        <begin position="10"/>
        <end position="300"/>
    </location>
</feature>
<dbReference type="Gene3D" id="3.90.180.10">
    <property type="entry name" value="Medium-chain alcohol dehydrogenases, catalytic domain"/>
    <property type="match status" value="1"/>
</dbReference>
<gene>
    <name evidence="3" type="ORF">F7O44_01805</name>
</gene>
<dbReference type="PANTHER" id="PTHR44154:SF1">
    <property type="entry name" value="QUINONE OXIDOREDUCTASE"/>
    <property type="match status" value="1"/>
</dbReference>
<dbReference type="GO" id="GO:0016491">
    <property type="term" value="F:oxidoreductase activity"/>
    <property type="evidence" value="ECO:0007669"/>
    <property type="project" value="InterPro"/>
</dbReference>
<dbReference type="EMBL" id="WLZY01000001">
    <property type="protein sequence ID" value="NDL55799.1"/>
    <property type="molecule type" value="Genomic_DNA"/>
</dbReference>